<name>A0A8R1DHP0_CAEJA</name>
<evidence type="ECO:0000313" key="2">
    <source>
        <dbReference type="Proteomes" id="UP000005237"/>
    </source>
</evidence>
<dbReference type="EnsemblMetazoa" id="CJA03078.1">
    <property type="protein sequence ID" value="CJA03078.1"/>
    <property type="gene ID" value="WBGene00122282"/>
</dbReference>
<sequence>MRSSDIIEKLATSPFVCSALALEDDIDNTYATGIFAVRRMIVGYILHFAAVEISAMLTTGHFTKPEKLYRALLESSEMVAEQTMDENDDEAPNLLFSLLRRSTEPRKYELLYPELVHFDVTKLHELFDACLTVNIYGVAQYDVLYLNRLLRREIEAVYSDCQEIKYVQKELEAVLEYCSEINANLLSESASNRIVSGCTALLNVFSVFAPVHFFSNNMQYVLWLRDVSKLATKNSTKVLKHPSFETSVSPFYETKREK</sequence>
<protein>
    <submittedName>
        <fullName evidence="1">Uncharacterized protein</fullName>
    </submittedName>
</protein>
<evidence type="ECO:0000313" key="1">
    <source>
        <dbReference type="EnsemblMetazoa" id="CJA03078.1"/>
    </source>
</evidence>
<reference evidence="1" key="2">
    <citation type="submission" date="2022-06" db="UniProtKB">
        <authorList>
            <consortium name="EnsemblMetazoa"/>
        </authorList>
    </citation>
    <scope>IDENTIFICATION</scope>
    <source>
        <strain evidence="1">DF5081</strain>
    </source>
</reference>
<proteinExistence type="predicted"/>
<accession>A0A8R1DHP0</accession>
<organism evidence="1 2">
    <name type="scientific">Caenorhabditis japonica</name>
    <dbReference type="NCBI Taxonomy" id="281687"/>
    <lineage>
        <taxon>Eukaryota</taxon>
        <taxon>Metazoa</taxon>
        <taxon>Ecdysozoa</taxon>
        <taxon>Nematoda</taxon>
        <taxon>Chromadorea</taxon>
        <taxon>Rhabditida</taxon>
        <taxon>Rhabditina</taxon>
        <taxon>Rhabditomorpha</taxon>
        <taxon>Rhabditoidea</taxon>
        <taxon>Rhabditidae</taxon>
        <taxon>Peloderinae</taxon>
        <taxon>Caenorhabditis</taxon>
    </lineage>
</organism>
<keyword evidence="2" id="KW-1185">Reference proteome</keyword>
<dbReference type="AlphaFoldDB" id="A0A8R1DHP0"/>
<dbReference type="Proteomes" id="UP000005237">
    <property type="component" value="Unassembled WGS sequence"/>
</dbReference>
<reference evidence="2" key="1">
    <citation type="submission" date="2010-08" db="EMBL/GenBank/DDBJ databases">
        <authorList>
            <consortium name="Caenorhabditis japonica Sequencing Consortium"/>
            <person name="Wilson R.K."/>
        </authorList>
    </citation>
    <scope>NUCLEOTIDE SEQUENCE [LARGE SCALE GENOMIC DNA]</scope>
    <source>
        <strain evidence="2">DF5081</strain>
    </source>
</reference>